<gene>
    <name evidence="2" type="ORF">E2C01_008652</name>
</gene>
<evidence type="ECO:0000313" key="3">
    <source>
        <dbReference type="Proteomes" id="UP000324222"/>
    </source>
</evidence>
<feature type="compositionally biased region" description="Low complexity" evidence="1">
    <location>
        <begin position="63"/>
        <end position="74"/>
    </location>
</feature>
<accession>A0A5B7D2E6</accession>
<evidence type="ECO:0000256" key="1">
    <source>
        <dbReference type="SAM" id="MobiDB-lite"/>
    </source>
</evidence>
<comment type="caution">
    <text evidence="2">The sequence shown here is derived from an EMBL/GenBank/DDBJ whole genome shotgun (WGS) entry which is preliminary data.</text>
</comment>
<proteinExistence type="predicted"/>
<sequence>MMAAVRQDSTSAWLSCLADMCWASTRDGAKQGPQVFVFSHTLDTEVLVTVLAQAHPSGKNFGPENPTNNCPPETTLDRNY</sequence>
<feature type="region of interest" description="Disordered" evidence="1">
    <location>
        <begin position="56"/>
        <end position="80"/>
    </location>
</feature>
<dbReference type="AlphaFoldDB" id="A0A5B7D2E6"/>
<dbReference type="EMBL" id="VSRR010000458">
    <property type="protein sequence ID" value="MPC15850.1"/>
    <property type="molecule type" value="Genomic_DNA"/>
</dbReference>
<dbReference type="Proteomes" id="UP000324222">
    <property type="component" value="Unassembled WGS sequence"/>
</dbReference>
<name>A0A5B7D2E6_PORTR</name>
<reference evidence="2 3" key="1">
    <citation type="submission" date="2019-05" db="EMBL/GenBank/DDBJ databases">
        <title>Another draft genome of Portunus trituberculatus and its Hox gene families provides insights of decapod evolution.</title>
        <authorList>
            <person name="Jeong J.-H."/>
            <person name="Song I."/>
            <person name="Kim S."/>
            <person name="Choi T."/>
            <person name="Kim D."/>
            <person name="Ryu S."/>
            <person name="Kim W."/>
        </authorList>
    </citation>
    <scope>NUCLEOTIDE SEQUENCE [LARGE SCALE GENOMIC DNA]</scope>
    <source>
        <tissue evidence="2">Muscle</tissue>
    </source>
</reference>
<organism evidence="2 3">
    <name type="scientific">Portunus trituberculatus</name>
    <name type="common">Swimming crab</name>
    <name type="synonym">Neptunus trituberculatus</name>
    <dbReference type="NCBI Taxonomy" id="210409"/>
    <lineage>
        <taxon>Eukaryota</taxon>
        <taxon>Metazoa</taxon>
        <taxon>Ecdysozoa</taxon>
        <taxon>Arthropoda</taxon>
        <taxon>Crustacea</taxon>
        <taxon>Multicrustacea</taxon>
        <taxon>Malacostraca</taxon>
        <taxon>Eumalacostraca</taxon>
        <taxon>Eucarida</taxon>
        <taxon>Decapoda</taxon>
        <taxon>Pleocyemata</taxon>
        <taxon>Brachyura</taxon>
        <taxon>Eubrachyura</taxon>
        <taxon>Portunoidea</taxon>
        <taxon>Portunidae</taxon>
        <taxon>Portuninae</taxon>
        <taxon>Portunus</taxon>
    </lineage>
</organism>
<evidence type="ECO:0000313" key="2">
    <source>
        <dbReference type="EMBL" id="MPC15850.1"/>
    </source>
</evidence>
<keyword evidence="3" id="KW-1185">Reference proteome</keyword>
<protein>
    <submittedName>
        <fullName evidence="2">Uncharacterized protein</fullName>
    </submittedName>
</protein>